<protein>
    <recommendedName>
        <fullName evidence="2">Fungal-type protein kinase domain-containing protein</fullName>
    </recommendedName>
</protein>
<organism evidence="3 4">
    <name type="scientific">Agrocybe pediades</name>
    <dbReference type="NCBI Taxonomy" id="84607"/>
    <lineage>
        <taxon>Eukaryota</taxon>
        <taxon>Fungi</taxon>
        <taxon>Dikarya</taxon>
        <taxon>Basidiomycota</taxon>
        <taxon>Agaricomycotina</taxon>
        <taxon>Agaricomycetes</taxon>
        <taxon>Agaricomycetidae</taxon>
        <taxon>Agaricales</taxon>
        <taxon>Agaricineae</taxon>
        <taxon>Strophariaceae</taxon>
        <taxon>Agrocybe</taxon>
    </lineage>
</organism>
<dbReference type="Proteomes" id="UP000521872">
    <property type="component" value="Unassembled WGS sequence"/>
</dbReference>
<dbReference type="SUPFAM" id="SSF56112">
    <property type="entry name" value="Protein kinase-like (PK-like)"/>
    <property type="match status" value="2"/>
</dbReference>
<feature type="region of interest" description="Disordered" evidence="1">
    <location>
        <begin position="639"/>
        <end position="689"/>
    </location>
</feature>
<dbReference type="AlphaFoldDB" id="A0A8H4QXY1"/>
<dbReference type="PANTHER" id="PTHR38248:SF2">
    <property type="entry name" value="FUNK1 11"/>
    <property type="match status" value="1"/>
</dbReference>
<reference evidence="3 4" key="1">
    <citation type="submission" date="2019-12" db="EMBL/GenBank/DDBJ databases">
        <authorList>
            <person name="Floudas D."/>
            <person name="Bentzer J."/>
            <person name="Ahren D."/>
            <person name="Johansson T."/>
            <person name="Persson P."/>
            <person name="Tunlid A."/>
        </authorList>
    </citation>
    <scope>NUCLEOTIDE SEQUENCE [LARGE SCALE GENOMIC DNA]</scope>
    <source>
        <strain evidence="3 4">CBS 102.39</strain>
    </source>
</reference>
<dbReference type="Pfam" id="PF17667">
    <property type="entry name" value="Pkinase_fungal"/>
    <property type="match status" value="1"/>
</dbReference>
<dbReference type="PANTHER" id="PTHR38248">
    <property type="entry name" value="FUNK1 6"/>
    <property type="match status" value="1"/>
</dbReference>
<evidence type="ECO:0000256" key="1">
    <source>
        <dbReference type="SAM" id="MobiDB-lite"/>
    </source>
</evidence>
<name>A0A8H4QXY1_9AGAR</name>
<proteinExistence type="predicted"/>
<feature type="domain" description="Fungal-type protein kinase" evidence="2">
    <location>
        <begin position="118"/>
        <end position="483"/>
    </location>
</feature>
<evidence type="ECO:0000313" key="4">
    <source>
        <dbReference type="Proteomes" id="UP000521872"/>
    </source>
</evidence>
<evidence type="ECO:0000313" key="3">
    <source>
        <dbReference type="EMBL" id="KAF4619580.1"/>
    </source>
</evidence>
<keyword evidence="4" id="KW-1185">Reference proteome</keyword>
<feature type="compositionally biased region" description="Basic and acidic residues" evidence="1">
    <location>
        <begin position="652"/>
        <end position="661"/>
    </location>
</feature>
<sequence length="689" mass="78097">MSEAMLGRWVGPMPVQQFMDSFFNATNPSQQKPDSSAKNWKGHFKYIGTFSDQRWITTSEATPGMKVLRAAPRSNVSQKSTTLALISNEDPLHVDSMQLCITTKLCKPKLQEDKCSKDDKHKEYCDVAFGLENGKKGCSRCRDELVSQAKILLSQYRTHAFIIQMVGPYARLIRFDRDGAIVSAHFNYKEDGDLLLEFLWRYSNASEATRGRDPTVFRATAAEASLAKEKLAGWVRKGSDNWSVYKLIIQDGDSSRTDERRKMEVLVWVPVSWPLSVTGRATRGYVGYDPEADRVVFVKDSWRSTDPAMQKETDTLRVINSAGITEGVPVLLCGDDLEGRWQSTVTAEYSQEKWNVGGDCEGSHRVHTRFVTDKVGRAVEKFKASKDFLKAVYDAYRAHRAVYEKCRILHCDVSVGNILVTADGKGFLNDWDQARNVEYLVTGPQRNFHTGTWRFMSTNLLLRPEKVHGVQDDIESFFWVTAYTILCFLKHNWTSKVKLVMETVYDECRDNICPGAVTGGTGKLNHLTYFFPLDTPLVVPHNKPLTDFFERCRCLIYSQHFAESNVRDKVEFKTTARDMEKDVDLALKDMAHPTVLPLATHAALEAVFVEVLAADGWPTDDRAHNYYKSAVRNVEKRKANALQDAEPVFPESPDKRQKSEEVCAQEPGTPKARKVGEQATIREGYRRPS</sequence>
<gene>
    <name evidence="3" type="ORF">D9613_004775</name>
</gene>
<dbReference type="Gene3D" id="1.10.510.10">
    <property type="entry name" value="Transferase(Phosphotransferase) domain 1"/>
    <property type="match status" value="1"/>
</dbReference>
<comment type="caution">
    <text evidence="3">The sequence shown here is derived from an EMBL/GenBank/DDBJ whole genome shotgun (WGS) entry which is preliminary data.</text>
</comment>
<dbReference type="EMBL" id="JAACJL010000016">
    <property type="protein sequence ID" value="KAF4619580.1"/>
    <property type="molecule type" value="Genomic_DNA"/>
</dbReference>
<dbReference type="InterPro" id="IPR040976">
    <property type="entry name" value="Pkinase_fungal"/>
</dbReference>
<accession>A0A8H4QXY1</accession>
<evidence type="ECO:0000259" key="2">
    <source>
        <dbReference type="Pfam" id="PF17667"/>
    </source>
</evidence>
<dbReference type="InterPro" id="IPR011009">
    <property type="entry name" value="Kinase-like_dom_sf"/>
</dbReference>